<accession>A0A3M7T7T7</accession>
<sequence length="68" mass="8126">MIIAFFHENNPFASIECFPPCKVNAQKHMHSYDKMSITIFFKNKQINNCSLFLEKILKKKMSQKHFCR</sequence>
<evidence type="ECO:0000313" key="1">
    <source>
        <dbReference type="EMBL" id="RNA43937.1"/>
    </source>
</evidence>
<comment type="caution">
    <text evidence="1">The sequence shown here is derived from an EMBL/GenBank/DDBJ whole genome shotgun (WGS) entry which is preliminary data.</text>
</comment>
<keyword evidence="2" id="KW-1185">Reference proteome</keyword>
<gene>
    <name evidence="1" type="ORF">BpHYR1_001323</name>
</gene>
<dbReference type="EMBL" id="REGN01000172">
    <property type="protein sequence ID" value="RNA43937.1"/>
    <property type="molecule type" value="Genomic_DNA"/>
</dbReference>
<evidence type="ECO:0000313" key="2">
    <source>
        <dbReference type="Proteomes" id="UP000276133"/>
    </source>
</evidence>
<name>A0A3M7T7T7_BRAPC</name>
<organism evidence="1 2">
    <name type="scientific">Brachionus plicatilis</name>
    <name type="common">Marine rotifer</name>
    <name type="synonym">Brachionus muelleri</name>
    <dbReference type="NCBI Taxonomy" id="10195"/>
    <lineage>
        <taxon>Eukaryota</taxon>
        <taxon>Metazoa</taxon>
        <taxon>Spiralia</taxon>
        <taxon>Gnathifera</taxon>
        <taxon>Rotifera</taxon>
        <taxon>Eurotatoria</taxon>
        <taxon>Monogononta</taxon>
        <taxon>Pseudotrocha</taxon>
        <taxon>Ploima</taxon>
        <taxon>Brachionidae</taxon>
        <taxon>Brachionus</taxon>
    </lineage>
</organism>
<dbReference type="Proteomes" id="UP000276133">
    <property type="component" value="Unassembled WGS sequence"/>
</dbReference>
<dbReference type="AlphaFoldDB" id="A0A3M7T7T7"/>
<protein>
    <submittedName>
        <fullName evidence="1">Uncharacterized protein</fullName>
    </submittedName>
</protein>
<proteinExistence type="predicted"/>
<reference evidence="1 2" key="1">
    <citation type="journal article" date="2018" name="Sci. Rep.">
        <title>Genomic signatures of local adaptation to the degree of environmental predictability in rotifers.</title>
        <authorList>
            <person name="Franch-Gras L."/>
            <person name="Hahn C."/>
            <person name="Garcia-Roger E.M."/>
            <person name="Carmona M.J."/>
            <person name="Serra M."/>
            <person name="Gomez A."/>
        </authorList>
    </citation>
    <scope>NUCLEOTIDE SEQUENCE [LARGE SCALE GENOMIC DNA]</scope>
    <source>
        <strain evidence="1">HYR1</strain>
    </source>
</reference>